<dbReference type="STRING" id="1802505.A3D01_01495"/>
<proteinExistence type="predicted"/>
<evidence type="ECO:0000256" key="1">
    <source>
        <dbReference type="ARBA" id="ARBA00022679"/>
    </source>
</evidence>
<dbReference type="PANTHER" id="PTHR13947">
    <property type="entry name" value="GNAT FAMILY N-ACETYLTRANSFERASE"/>
    <property type="match status" value="1"/>
</dbReference>
<dbReference type="Pfam" id="PF00583">
    <property type="entry name" value="Acetyltransf_1"/>
    <property type="match status" value="1"/>
</dbReference>
<dbReference type="PANTHER" id="PTHR13947:SF37">
    <property type="entry name" value="LD18367P"/>
    <property type="match status" value="1"/>
</dbReference>
<dbReference type="PROSITE" id="PS51186">
    <property type="entry name" value="GNAT"/>
    <property type="match status" value="1"/>
</dbReference>
<evidence type="ECO:0000313" key="3">
    <source>
        <dbReference type="EMBL" id="OGM33632.1"/>
    </source>
</evidence>
<dbReference type="SUPFAM" id="SSF55729">
    <property type="entry name" value="Acyl-CoA N-acyltransferases (Nat)"/>
    <property type="match status" value="1"/>
</dbReference>
<organism evidence="3 4">
    <name type="scientific">Candidatus Woesebacteria bacterium RIFCSPHIGHO2_02_FULL_39_13</name>
    <dbReference type="NCBI Taxonomy" id="1802505"/>
    <lineage>
        <taxon>Bacteria</taxon>
        <taxon>Candidatus Woeseibacteriota</taxon>
    </lineage>
</organism>
<accession>A0A1F7Z229</accession>
<dbReference type="EMBL" id="MGGR01000016">
    <property type="protein sequence ID" value="OGM33632.1"/>
    <property type="molecule type" value="Genomic_DNA"/>
</dbReference>
<dbReference type="GO" id="GO:0008080">
    <property type="term" value="F:N-acetyltransferase activity"/>
    <property type="evidence" value="ECO:0007669"/>
    <property type="project" value="InterPro"/>
</dbReference>
<protein>
    <recommendedName>
        <fullName evidence="2">N-acetyltransferase domain-containing protein</fullName>
    </recommendedName>
</protein>
<dbReference type="CDD" id="cd04301">
    <property type="entry name" value="NAT_SF"/>
    <property type="match status" value="1"/>
</dbReference>
<comment type="caution">
    <text evidence="3">The sequence shown here is derived from an EMBL/GenBank/DDBJ whole genome shotgun (WGS) entry which is preliminary data.</text>
</comment>
<dbReference type="AlphaFoldDB" id="A0A1F7Z229"/>
<reference evidence="3 4" key="1">
    <citation type="journal article" date="2016" name="Nat. Commun.">
        <title>Thousands of microbial genomes shed light on interconnected biogeochemical processes in an aquifer system.</title>
        <authorList>
            <person name="Anantharaman K."/>
            <person name="Brown C.T."/>
            <person name="Hug L.A."/>
            <person name="Sharon I."/>
            <person name="Castelle C.J."/>
            <person name="Probst A.J."/>
            <person name="Thomas B.C."/>
            <person name="Singh A."/>
            <person name="Wilkins M.J."/>
            <person name="Karaoz U."/>
            <person name="Brodie E.L."/>
            <person name="Williams K.H."/>
            <person name="Hubbard S.S."/>
            <person name="Banfield J.F."/>
        </authorList>
    </citation>
    <scope>NUCLEOTIDE SEQUENCE [LARGE SCALE GENOMIC DNA]</scope>
</reference>
<dbReference type="InterPro" id="IPR000182">
    <property type="entry name" value="GNAT_dom"/>
</dbReference>
<sequence>MDWNYWDVKKIRIKVEDNGKIVGGLAGHTMAGVFYIAELIVDHNERGAGIGKALMDKAVKYARKNNIHLLYLETGEDWRAVKFYEKLGFKKVTLLEKFFSKKNFWLMIKYL</sequence>
<dbReference type="InterPro" id="IPR050769">
    <property type="entry name" value="NAT_camello-type"/>
</dbReference>
<dbReference type="Proteomes" id="UP000177169">
    <property type="component" value="Unassembled WGS sequence"/>
</dbReference>
<evidence type="ECO:0000313" key="4">
    <source>
        <dbReference type="Proteomes" id="UP000177169"/>
    </source>
</evidence>
<evidence type="ECO:0000259" key="2">
    <source>
        <dbReference type="PROSITE" id="PS51186"/>
    </source>
</evidence>
<name>A0A1F7Z229_9BACT</name>
<keyword evidence="1" id="KW-0808">Transferase</keyword>
<gene>
    <name evidence="3" type="ORF">A3D01_01495</name>
</gene>
<dbReference type="Gene3D" id="3.40.630.30">
    <property type="match status" value="1"/>
</dbReference>
<dbReference type="InterPro" id="IPR016181">
    <property type="entry name" value="Acyl_CoA_acyltransferase"/>
</dbReference>
<feature type="domain" description="N-acetyltransferase" evidence="2">
    <location>
        <begin position="1"/>
        <end position="111"/>
    </location>
</feature>